<proteinExistence type="predicted"/>
<dbReference type="Gene3D" id="1.20.120.520">
    <property type="entry name" value="nmb1532 protein domain like"/>
    <property type="match status" value="1"/>
</dbReference>
<evidence type="ECO:0000313" key="3">
    <source>
        <dbReference type="Proteomes" id="UP001195963"/>
    </source>
</evidence>
<dbReference type="InterPro" id="IPR012312">
    <property type="entry name" value="Hemerythrin-like"/>
</dbReference>
<name>A0ABS7E450_9GAMM</name>
<comment type="caution">
    <text evidence="2">The sequence shown here is derived from an EMBL/GenBank/DDBJ whole genome shotgun (WGS) entry which is preliminary data.</text>
</comment>
<gene>
    <name evidence="2" type="ORF">K0625_12335</name>
</gene>
<dbReference type="Pfam" id="PF01814">
    <property type="entry name" value="Hemerythrin"/>
    <property type="match status" value="1"/>
</dbReference>
<dbReference type="Proteomes" id="UP001195963">
    <property type="component" value="Unassembled WGS sequence"/>
</dbReference>
<reference evidence="2 3" key="1">
    <citation type="submission" date="2021-07" db="EMBL/GenBank/DDBJ databases">
        <title>Shewanella sp. nov, isolated from SCS.</title>
        <authorList>
            <person name="Cao W.R."/>
        </authorList>
    </citation>
    <scope>NUCLEOTIDE SEQUENCE [LARGE SCALE GENOMIC DNA]</scope>
    <source>
        <strain evidence="2 3">NR704-98</strain>
    </source>
</reference>
<dbReference type="PANTHER" id="PTHR39966:SF1">
    <property type="entry name" value="HEMERYTHRIN-LIKE DOMAIN-CONTAINING PROTEIN"/>
    <property type="match status" value="1"/>
</dbReference>
<protein>
    <submittedName>
        <fullName evidence="2">Hemerythrin domain-containing protein</fullName>
    </submittedName>
</protein>
<evidence type="ECO:0000313" key="2">
    <source>
        <dbReference type="EMBL" id="MBW8184461.1"/>
    </source>
</evidence>
<dbReference type="PANTHER" id="PTHR39966">
    <property type="entry name" value="BLL2471 PROTEIN-RELATED"/>
    <property type="match status" value="1"/>
</dbReference>
<organism evidence="2 3">
    <name type="scientific">Shewanella nanhaiensis</name>
    <dbReference type="NCBI Taxonomy" id="2864872"/>
    <lineage>
        <taxon>Bacteria</taxon>
        <taxon>Pseudomonadati</taxon>
        <taxon>Pseudomonadota</taxon>
        <taxon>Gammaproteobacteria</taxon>
        <taxon>Alteromonadales</taxon>
        <taxon>Shewanellaceae</taxon>
        <taxon>Shewanella</taxon>
    </lineage>
</organism>
<feature type="domain" description="Hemerythrin-like" evidence="1">
    <location>
        <begin position="5"/>
        <end position="137"/>
    </location>
</feature>
<accession>A0ABS7E450</accession>
<dbReference type="EMBL" id="JAHZST010000007">
    <property type="protein sequence ID" value="MBW8184461.1"/>
    <property type="molecule type" value="Genomic_DNA"/>
</dbReference>
<sequence length="185" mass="21880">MEITMLARLNNDHKHIAILLNILKVKYSRLEVGEAVNYNLIRDIVEYMQSYAEHSHHPLEDIIDSYYMAKYSPEARNEKLAKEHQRLTEFSASLMANLNLILSDVMVSREQLVTDLKSYVVEQEEHMLYENSTIFPLWSKMTDEEDWKNIQQECSLKLIDDPLFNDDDNVLFEELREYINSDDTD</sequence>
<evidence type="ECO:0000259" key="1">
    <source>
        <dbReference type="Pfam" id="PF01814"/>
    </source>
</evidence>
<keyword evidence="3" id="KW-1185">Reference proteome</keyword>